<dbReference type="GO" id="GO:0030894">
    <property type="term" value="C:replisome"/>
    <property type="evidence" value="ECO:0007669"/>
    <property type="project" value="TreeGrafter"/>
</dbReference>
<dbReference type="EC" id="5.6.2.4" evidence="16"/>
<dbReference type="EMBL" id="CP036261">
    <property type="protein sequence ID" value="QDS90908.1"/>
    <property type="molecule type" value="Genomic_DNA"/>
</dbReference>
<dbReference type="FunFam" id="3.40.50.300:FF:000296">
    <property type="entry name" value="ATP-dependent DNA helicase RecQ"/>
    <property type="match status" value="1"/>
</dbReference>
<evidence type="ECO:0000256" key="4">
    <source>
        <dbReference type="ARBA" id="ARBA00022723"/>
    </source>
</evidence>
<dbReference type="Pfam" id="PF00570">
    <property type="entry name" value="HRDC"/>
    <property type="match status" value="1"/>
</dbReference>
<dbReference type="GO" id="GO:0006310">
    <property type="term" value="P:DNA recombination"/>
    <property type="evidence" value="ECO:0007669"/>
    <property type="project" value="UniProtKB-UniRule"/>
</dbReference>
<dbReference type="SMART" id="SM00490">
    <property type="entry name" value="HELICc"/>
    <property type="match status" value="1"/>
</dbReference>
<keyword evidence="11" id="KW-0238">DNA-binding</keyword>
<dbReference type="InterPro" id="IPR044876">
    <property type="entry name" value="HRDC_dom_sf"/>
</dbReference>
<dbReference type="InterPro" id="IPR014001">
    <property type="entry name" value="Helicase_ATP-bd"/>
</dbReference>
<dbReference type="OrthoDB" id="9763310at2"/>
<dbReference type="GO" id="GO:0009432">
    <property type="term" value="P:SOS response"/>
    <property type="evidence" value="ECO:0007669"/>
    <property type="project" value="UniProtKB-UniRule"/>
</dbReference>
<evidence type="ECO:0000256" key="14">
    <source>
        <dbReference type="ARBA" id="ARBA00023235"/>
    </source>
</evidence>
<dbReference type="GO" id="GO:0006260">
    <property type="term" value="P:DNA replication"/>
    <property type="evidence" value="ECO:0007669"/>
    <property type="project" value="InterPro"/>
</dbReference>
<dbReference type="GO" id="GO:0006281">
    <property type="term" value="P:DNA repair"/>
    <property type="evidence" value="ECO:0007669"/>
    <property type="project" value="UniProtKB-KW"/>
</dbReference>
<comment type="cofactor">
    <cofactor evidence="2">
        <name>Zn(2+)</name>
        <dbReference type="ChEBI" id="CHEBI:29105"/>
    </cofactor>
</comment>
<protein>
    <recommendedName>
        <fullName evidence="16">DNA helicase RecQ</fullName>
        <ecNumber evidence="16">5.6.2.4</ecNumber>
    </recommendedName>
</protein>
<keyword evidence="14" id="KW-0413">Isomerase</keyword>
<dbReference type="InterPro" id="IPR010997">
    <property type="entry name" value="HRDC-like_sf"/>
</dbReference>
<dbReference type="InterPro" id="IPR027417">
    <property type="entry name" value="P-loop_NTPase"/>
</dbReference>
<accession>A0A517M7P4</accession>
<evidence type="ECO:0000259" key="18">
    <source>
        <dbReference type="PROSITE" id="PS51192"/>
    </source>
</evidence>
<dbReference type="Gene3D" id="1.10.10.10">
    <property type="entry name" value="Winged helix-like DNA-binding domain superfamily/Winged helix DNA-binding domain"/>
    <property type="match status" value="1"/>
</dbReference>
<sequence>METEEPENLSIESQLLAALETSWGYDAFRPLQREAMECVMQHRDSVVVLPTGGGKSLCFQAPATCLDGMGVVVSPLISLMKDQVDALRSCGISAAYINSTLSADERREIADQIQAGELKLLYVAPERLVDARMIEFLKSAKVSMVAIDEAHCISAWGHDFRPEFRQLRFLKEAFPGVGVHAYTATASQQVREDIAQQLQLESPQMLVGGFDRPNLVYRVLAANNRFGQVCEVIQRHAGESGIVYCISRKEVDRTTENLVRLGFKAAPYHAGLSDTQRAQNQEAFLSEQVDVIVATVAFGMGIDKSNVRYVVHAGMPKSLEHYQQESGRAGRDGLEAECVLIYSGGDLVTWKRIMRGGDPSVFDSAVASLEAMNHFCASVSCRHRSIVRYFGQDLEAEKCGACDVCLDEIDLVDDATTIGQKILSNVLRTEERFGADYNAKCLVGSQEQRIVQMGHDKLSTYGLLSSETVNTVRGWIEQLVEQGFLLRSGEYNTISVTPSGRQLLRREVEPRLLRPAKKEAQPKAASSESWEGVDRGLFEHLRQLRGKIAAEKKVPAYVVFGDVTLRDMARIRPSDVPRLMTVSGIGEKKQQDFGEIFLAEIASYCDQHELDRDIAVVDRPAKPVATKPKALAASSLAAMDLFRNGMSLDDAVVELNRARSTVAGYLNDYLKHERVTDPTPWVATEVIEQIENVLAETGLERLRPIFDALDGKIDYESIRIVASCWSNRQGEAG</sequence>
<dbReference type="PROSITE" id="PS51194">
    <property type="entry name" value="HELICASE_CTER"/>
    <property type="match status" value="1"/>
</dbReference>
<dbReference type="GO" id="GO:0043590">
    <property type="term" value="C:bacterial nucleoid"/>
    <property type="evidence" value="ECO:0007669"/>
    <property type="project" value="TreeGrafter"/>
</dbReference>
<dbReference type="NCBIfam" id="TIGR00614">
    <property type="entry name" value="recQ_fam"/>
    <property type="match status" value="1"/>
</dbReference>
<dbReference type="InterPro" id="IPR036390">
    <property type="entry name" value="WH_DNA-bd_sf"/>
</dbReference>
<evidence type="ECO:0000256" key="2">
    <source>
        <dbReference type="ARBA" id="ARBA00001947"/>
    </source>
</evidence>
<dbReference type="Proteomes" id="UP000319557">
    <property type="component" value="Chromosome"/>
</dbReference>
<keyword evidence="6" id="KW-0227">DNA damage</keyword>
<dbReference type="GO" id="GO:0046872">
    <property type="term" value="F:metal ion binding"/>
    <property type="evidence" value="ECO:0007669"/>
    <property type="project" value="UniProtKB-KW"/>
</dbReference>
<dbReference type="GO" id="GO:0003677">
    <property type="term" value="F:DNA binding"/>
    <property type="evidence" value="ECO:0007669"/>
    <property type="project" value="UniProtKB-KW"/>
</dbReference>
<dbReference type="GO" id="GO:0005737">
    <property type="term" value="C:cytoplasm"/>
    <property type="evidence" value="ECO:0007669"/>
    <property type="project" value="TreeGrafter"/>
</dbReference>
<dbReference type="InterPro" id="IPR004589">
    <property type="entry name" value="DNA_helicase_ATP-dep_RecQ"/>
</dbReference>
<dbReference type="GO" id="GO:0016787">
    <property type="term" value="F:hydrolase activity"/>
    <property type="evidence" value="ECO:0007669"/>
    <property type="project" value="UniProtKB-KW"/>
</dbReference>
<dbReference type="Pfam" id="PF16124">
    <property type="entry name" value="RecQ_Zn_bind"/>
    <property type="match status" value="1"/>
</dbReference>
<keyword evidence="7 20" id="KW-0378">Hydrolase</keyword>
<comment type="cofactor">
    <cofactor evidence="1">
        <name>Mg(2+)</name>
        <dbReference type="ChEBI" id="CHEBI:18420"/>
    </cofactor>
</comment>
<dbReference type="Pfam" id="PF09382">
    <property type="entry name" value="RQC"/>
    <property type="match status" value="1"/>
</dbReference>
<dbReference type="SMART" id="SM00341">
    <property type="entry name" value="HRDC"/>
    <property type="match status" value="1"/>
</dbReference>
<proteinExistence type="inferred from homology"/>
<evidence type="ECO:0000256" key="7">
    <source>
        <dbReference type="ARBA" id="ARBA00022801"/>
    </source>
</evidence>
<evidence type="ECO:0000256" key="9">
    <source>
        <dbReference type="ARBA" id="ARBA00022833"/>
    </source>
</evidence>
<dbReference type="InterPro" id="IPR036388">
    <property type="entry name" value="WH-like_DNA-bd_sf"/>
</dbReference>
<dbReference type="PROSITE" id="PS51192">
    <property type="entry name" value="HELICASE_ATP_BIND_1"/>
    <property type="match status" value="1"/>
</dbReference>
<dbReference type="SMART" id="SM00487">
    <property type="entry name" value="DEXDc"/>
    <property type="match status" value="1"/>
</dbReference>
<evidence type="ECO:0000256" key="1">
    <source>
        <dbReference type="ARBA" id="ARBA00001946"/>
    </source>
</evidence>
<dbReference type="InterPro" id="IPR011545">
    <property type="entry name" value="DEAD/DEAH_box_helicase_dom"/>
</dbReference>
<name>A0A517M7P4_9BACT</name>
<keyword evidence="21" id="KW-1185">Reference proteome</keyword>
<dbReference type="InterPro" id="IPR018982">
    <property type="entry name" value="RQC_domain"/>
</dbReference>
<evidence type="ECO:0000256" key="16">
    <source>
        <dbReference type="NCBIfam" id="TIGR01389"/>
    </source>
</evidence>
<reference evidence="20 21" key="1">
    <citation type="submission" date="2019-02" db="EMBL/GenBank/DDBJ databases">
        <title>Deep-cultivation of Planctomycetes and their phenomic and genomic characterization uncovers novel biology.</title>
        <authorList>
            <person name="Wiegand S."/>
            <person name="Jogler M."/>
            <person name="Boedeker C."/>
            <person name="Pinto D."/>
            <person name="Vollmers J."/>
            <person name="Rivas-Marin E."/>
            <person name="Kohn T."/>
            <person name="Peeters S.H."/>
            <person name="Heuer A."/>
            <person name="Rast P."/>
            <person name="Oberbeckmann S."/>
            <person name="Bunk B."/>
            <person name="Jeske O."/>
            <person name="Meyerdierks A."/>
            <person name="Storesund J.E."/>
            <person name="Kallscheuer N."/>
            <person name="Luecker S."/>
            <person name="Lage O.M."/>
            <person name="Pohl T."/>
            <person name="Merkel B.J."/>
            <person name="Hornburger P."/>
            <person name="Mueller R.-W."/>
            <person name="Bruemmer F."/>
            <person name="Labrenz M."/>
            <person name="Spormann A.M."/>
            <person name="Op den Camp H."/>
            <person name="Overmann J."/>
            <person name="Amann R."/>
            <person name="Jetten M.S.M."/>
            <person name="Mascher T."/>
            <person name="Medema M.H."/>
            <person name="Devos D.P."/>
            <person name="Kaster A.-K."/>
            <person name="Ovreas L."/>
            <person name="Rohde M."/>
            <person name="Galperin M.Y."/>
            <person name="Jogler C."/>
        </authorList>
    </citation>
    <scope>NUCLEOTIDE SEQUENCE [LARGE SCALE GENOMIC DNA]</scope>
    <source>
        <strain evidence="20 21">EC9</strain>
    </source>
</reference>
<dbReference type="SUPFAM" id="SSF52540">
    <property type="entry name" value="P-loop containing nucleoside triphosphate hydrolases"/>
    <property type="match status" value="1"/>
</dbReference>
<evidence type="ECO:0000256" key="10">
    <source>
        <dbReference type="ARBA" id="ARBA00022840"/>
    </source>
</evidence>
<dbReference type="PROSITE" id="PS50967">
    <property type="entry name" value="HRDC"/>
    <property type="match status" value="1"/>
</dbReference>
<evidence type="ECO:0000256" key="11">
    <source>
        <dbReference type="ARBA" id="ARBA00023125"/>
    </source>
</evidence>
<dbReference type="SUPFAM" id="SSF47819">
    <property type="entry name" value="HRDC-like"/>
    <property type="match status" value="1"/>
</dbReference>
<evidence type="ECO:0000259" key="19">
    <source>
        <dbReference type="PROSITE" id="PS51194"/>
    </source>
</evidence>
<dbReference type="Gene3D" id="1.10.150.80">
    <property type="entry name" value="HRDC domain"/>
    <property type="match status" value="1"/>
</dbReference>
<evidence type="ECO:0000256" key="13">
    <source>
        <dbReference type="ARBA" id="ARBA00023204"/>
    </source>
</evidence>
<evidence type="ECO:0000259" key="17">
    <source>
        <dbReference type="PROSITE" id="PS50967"/>
    </source>
</evidence>
<keyword evidence="10" id="KW-0067">ATP-binding</keyword>
<keyword evidence="13" id="KW-0234">DNA repair</keyword>
<dbReference type="Pfam" id="PF00270">
    <property type="entry name" value="DEAD"/>
    <property type="match status" value="1"/>
</dbReference>
<dbReference type="Pfam" id="PF00271">
    <property type="entry name" value="Helicase_C"/>
    <property type="match status" value="1"/>
</dbReference>
<comment type="similarity">
    <text evidence="3">Belongs to the helicase family. RecQ subfamily.</text>
</comment>
<dbReference type="InterPro" id="IPR001650">
    <property type="entry name" value="Helicase_C-like"/>
</dbReference>
<evidence type="ECO:0000313" key="20">
    <source>
        <dbReference type="EMBL" id="QDS90908.1"/>
    </source>
</evidence>
<dbReference type="SUPFAM" id="SSF46785">
    <property type="entry name" value="Winged helix' DNA-binding domain"/>
    <property type="match status" value="1"/>
</dbReference>
<dbReference type="PANTHER" id="PTHR13710:SF105">
    <property type="entry name" value="ATP-DEPENDENT DNA HELICASE Q1"/>
    <property type="match status" value="1"/>
</dbReference>
<dbReference type="NCBIfam" id="TIGR01389">
    <property type="entry name" value="recQ"/>
    <property type="match status" value="1"/>
</dbReference>
<feature type="domain" description="HRDC" evidence="17">
    <location>
        <begin position="531"/>
        <end position="611"/>
    </location>
</feature>
<dbReference type="GO" id="GO:0005524">
    <property type="term" value="F:ATP binding"/>
    <property type="evidence" value="ECO:0007669"/>
    <property type="project" value="UniProtKB-KW"/>
</dbReference>
<dbReference type="KEGG" id="ruv:EC9_51260"/>
<evidence type="ECO:0000256" key="6">
    <source>
        <dbReference type="ARBA" id="ARBA00022763"/>
    </source>
</evidence>
<gene>
    <name evidence="20" type="primary">recQ_3</name>
    <name evidence="20" type="ORF">EC9_51260</name>
</gene>
<evidence type="ECO:0000256" key="5">
    <source>
        <dbReference type="ARBA" id="ARBA00022741"/>
    </source>
</evidence>
<keyword evidence="5" id="KW-0547">Nucleotide-binding</keyword>
<organism evidence="20 21">
    <name type="scientific">Rosistilla ulvae</name>
    <dbReference type="NCBI Taxonomy" id="1930277"/>
    <lineage>
        <taxon>Bacteria</taxon>
        <taxon>Pseudomonadati</taxon>
        <taxon>Planctomycetota</taxon>
        <taxon>Planctomycetia</taxon>
        <taxon>Pirellulales</taxon>
        <taxon>Pirellulaceae</taxon>
        <taxon>Rosistilla</taxon>
    </lineage>
</organism>
<keyword evidence="9" id="KW-0862">Zinc</keyword>
<dbReference type="Gene3D" id="3.40.50.300">
    <property type="entry name" value="P-loop containing nucleotide triphosphate hydrolases"/>
    <property type="match status" value="2"/>
</dbReference>
<evidence type="ECO:0000256" key="3">
    <source>
        <dbReference type="ARBA" id="ARBA00005446"/>
    </source>
</evidence>
<dbReference type="FunFam" id="3.40.50.300:FF:000156">
    <property type="entry name" value="ATP-dependent DNA helicase recQ"/>
    <property type="match status" value="1"/>
</dbReference>
<evidence type="ECO:0000256" key="15">
    <source>
        <dbReference type="ARBA" id="ARBA00034617"/>
    </source>
</evidence>
<dbReference type="InterPro" id="IPR032284">
    <property type="entry name" value="RecQ_Zn-bd"/>
</dbReference>
<feature type="domain" description="Helicase C-terminal" evidence="19">
    <location>
        <begin position="225"/>
        <end position="373"/>
    </location>
</feature>
<keyword evidence="8 20" id="KW-0347">Helicase</keyword>
<keyword evidence="4" id="KW-0479">Metal-binding</keyword>
<dbReference type="GO" id="GO:0009378">
    <property type="term" value="F:four-way junction helicase activity"/>
    <property type="evidence" value="ECO:0007669"/>
    <property type="project" value="TreeGrafter"/>
</dbReference>
<evidence type="ECO:0000256" key="12">
    <source>
        <dbReference type="ARBA" id="ARBA00023172"/>
    </source>
</evidence>
<comment type="catalytic activity">
    <reaction evidence="15">
        <text>Couples ATP hydrolysis with the unwinding of duplex DNA by translocating in the 3'-5' direction.</text>
        <dbReference type="EC" id="5.6.2.4"/>
    </reaction>
</comment>
<dbReference type="InterPro" id="IPR029491">
    <property type="entry name" value="Helicase_HTH"/>
</dbReference>
<dbReference type="RefSeq" id="WP_145348639.1">
    <property type="nucleotide sequence ID" value="NZ_CP036261.1"/>
</dbReference>
<dbReference type="CDD" id="cd17920">
    <property type="entry name" value="DEXHc_RecQ"/>
    <property type="match status" value="1"/>
</dbReference>
<dbReference type="SMART" id="SM00956">
    <property type="entry name" value="RQC"/>
    <property type="match status" value="1"/>
</dbReference>
<dbReference type="Pfam" id="PF14493">
    <property type="entry name" value="HTH_40"/>
    <property type="match status" value="1"/>
</dbReference>
<evidence type="ECO:0000313" key="21">
    <source>
        <dbReference type="Proteomes" id="UP000319557"/>
    </source>
</evidence>
<feature type="domain" description="Helicase ATP-binding" evidence="18">
    <location>
        <begin position="36"/>
        <end position="204"/>
    </location>
</feature>
<dbReference type="InterPro" id="IPR002121">
    <property type="entry name" value="HRDC_dom"/>
</dbReference>
<dbReference type="CDD" id="cd18794">
    <property type="entry name" value="SF2_C_RecQ"/>
    <property type="match status" value="1"/>
</dbReference>
<evidence type="ECO:0000256" key="8">
    <source>
        <dbReference type="ARBA" id="ARBA00022806"/>
    </source>
</evidence>
<dbReference type="PANTHER" id="PTHR13710">
    <property type="entry name" value="DNA HELICASE RECQ FAMILY MEMBER"/>
    <property type="match status" value="1"/>
</dbReference>
<keyword evidence="12" id="KW-0233">DNA recombination</keyword>
<dbReference type="GO" id="GO:0043138">
    <property type="term" value="F:3'-5' DNA helicase activity"/>
    <property type="evidence" value="ECO:0007669"/>
    <property type="project" value="UniProtKB-EC"/>
</dbReference>
<dbReference type="InterPro" id="IPR006293">
    <property type="entry name" value="DNA_helicase_ATP-dep_RecQ_bac"/>
</dbReference>
<dbReference type="AlphaFoldDB" id="A0A517M7P4"/>